<dbReference type="EMBL" id="JACVVK020000505">
    <property type="protein sequence ID" value="KAK7469763.1"/>
    <property type="molecule type" value="Genomic_DNA"/>
</dbReference>
<comment type="caution">
    <text evidence="3">The sequence shown here is derived from an EMBL/GenBank/DDBJ whole genome shotgun (WGS) entry which is preliminary data.</text>
</comment>
<organism evidence="3 4">
    <name type="scientific">Batillaria attramentaria</name>
    <dbReference type="NCBI Taxonomy" id="370345"/>
    <lineage>
        <taxon>Eukaryota</taxon>
        <taxon>Metazoa</taxon>
        <taxon>Spiralia</taxon>
        <taxon>Lophotrochozoa</taxon>
        <taxon>Mollusca</taxon>
        <taxon>Gastropoda</taxon>
        <taxon>Caenogastropoda</taxon>
        <taxon>Sorbeoconcha</taxon>
        <taxon>Cerithioidea</taxon>
        <taxon>Batillariidae</taxon>
        <taxon>Batillaria</taxon>
    </lineage>
</organism>
<evidence type="ECO:0000256" key="2">
    <source>
        <dbReference type="SAM" id="SignalP"/>
    </source>
</evidence>
<evidence type="ECO:0000313" key="4">
    <source>
        <dbReference type="Proteomes" id="UP001519460"/>
    </source>
</evidence>
<reference evidence="3 4" key="1">
    <citation type="journal article" date="2023" name="Sci. Data">
        <title>Genome assembly of the Korean intertidal mud-creeper Batillaria attramentaria.</title>
        <authorList>
            <person name="Patra A.K."/>
            <person name="Ho P.T."/>
            <person name="Jun S."/>
            <person name="Lee S.J."/>
            <person name="Kim Y."/>
            <person name="Won Y.J."/>
        </authorList>
    </citation>
    <scope>NUCLEOTIDE SEQUENCE [LARGE SCALE GENOMIC DNA]</scope>
    <source>
        <strain evidence="3">Wonlab-2016</strain>
    </source>
</reference>
<gene>
    <name evidence="3" type="ORF">BaRGS_00036245</name>
</gene>
<protein>
    <submittedName>
        <fullName evidence="3">Uncharacterized protein</fullName>
    </submittedName>
</protein>
<keyword evidence="2" id="KW-0732">Signal</keyword>
<proteinExistence type="predicted"/>
<feature type="chain" id="PRO_5044838748" evidence="2">
    <location>
        <begin position="21"/>
        <end position="378"/>
    </location>
</feature>
<evidence type="ECO:0000313" key="3">
    <source>
        <dbReference type="EMBL" id="KAK7469763.1"/>
    </source>
</evidence>
<feature type="region of interest" description="Disordered" evidence="1">
    <location>
        <begin position="305"/>
        <end position="350"/>
    </location>
</feature>
<evidence type="ECO:0000256" key="1">
    <source>
        <dbReference type="SAM" id="MobiDB-lite"/>
    </source>
</evidence>
<feature type="signal peptide" evidence="2">
    <location>
        <begin position="1"/>
        <end position="20"/>
    </location>
</feature>
<name>A0ABD0JCH0_9CAEN</name>
<keyword evidence="4" id="KW-1185">Reference proteome</keyword>
<accession>A0ABD0JCH0</accession>
<dbReference type="Proteomes" id="UP001519460">
    <property type="component" value="Unassembled WGS sequence"/>
</dbReference>
<sequence length="378" mass="41757">MHLCCLAVIVLCCTTPICCSEKPCAVFEFPAITRSGSTETLRDGYVAIPFKLRGEQCAARQDFKIFVKKQELNTTSDTVCEFEMADGRCFAARGDVCTCEPKNGVFLTGVSANQSDNTVWRWTSSHGVVEESEITLNLKCVSEFQTDAGPRDVTAVPGQDLQVGFPVRLHTLHIKESEKRRRGMIRRRRARRVTDFEVVVLGEQNEREHSVTTESLRSSHEYLEVLDEAVPSFRIPGAANTLPENYLTPLTAYVEGGVTIRNVTPCYENSHHHAGDRAEETPDTQEPRAAGYITPTAASQFVRQESSIEATHENKACQGGKSRSSNSSRKACSEDDHSTQVTPGVESEGCSHTGCVESVYENDTTMCRRATSMGLSVW</sequence>
<feature type="compositionally biased region" description="Low complexity" evidence="1">
    <location>
        <begin position="319"/>
        <end position="330"/>
    </location>
</feature>
<dbReference type="AlphaFoldDB" id="A0ABD0JCH0"/>